<proteinExistence type="inferred from homology"/>
<dbReference type="AlphaFoldDB" id="A0A9D1SRB9"/>
<dbReference type="SUPFAM" id="SSF56954">
    <property type="entry name" value="Outer membrane efflux proteins (OEP)"/>
    <property type="match status" value="1"/>
</dbReference>
<dbReference type="EMBL" id="DVOD01000014">
    <property type="protein sequence ID" value="HIU91887.1"/>
    <property type="molecule type" value="Genomic_DNA"/>
</dbReference>
<dbReference type="Gene3D" id="1.20.1600.10">
    <property type="entry name" value="Outer membrane efflux proteins (OEP)"/>
    <property type="match status" value="1"/>
</dbReference>
<name>A0A9D1SRB9_9CLOT</name>
<keyword evidence="2" id="KW-0732">Signal</keyword>
<feature type="signal peptide" evidence="2">
    <location>
        <begin position="1"/>
        <end position="20"/>
    </location>
</feature>
<dbReference type="Gene3D" id="2.20.200.10">
    <property type="entry name" value="Outer membrane efflux proteins (OEP)"/>
    <property type="match status" value="1"/>
</dbReference>
<dbReference type="GO" id="GO:0015562">
    <property type="term" value="F:efflux transmembrane transporter activity"/>
    <property type="evidence" value="ECO:0007669"/>
    <property type="project" value="InterPro"/>
</dbReference>
<comment type="caution">
    <text evidence="3">The sequence shown here is derived from an EMBL/GenBank/DDBJ whole genome shotgun (WGS) entry which is preliminary data.</text>
</comment>
<dbReference type="InterPro" id="IPR010131">
    <property type="entry name" value="MdtP/NodT-like"/>
</dbReference>
<dbReference type="Pfam" id="PF02321">
    <property type="entry name" value="OEP"/>
    <property type="match status" value="2"/>
</dbReference>
<evidence type="ECO:0000256" key="1">
    <source>
        <dbReference type="ARBA" id="ARBA00007613"/>
    </source>
</evidence>
<protein>
    <submittedName>
        <fullName evidence="3">TolC family protein</fullName>
    </submittedName>
</protein>
<reference evidence="3" key="2">
    <citation type="journal article" date="2021" name="PeerJ">
        <title>Extensive microbial diversity within the chicken gut microbiome revealed by metagenomics and culture.</title>
        <authorList>
            <person name="Gilroy R."/>
            <person name="Ravi A."/>
            <person name="Getino M."/>
            <person name="Pursley I."/>
            <person name="Horton D.L."/>
            <person name="Alikhan N.F."/>
            <person name="Baker D."/>
            <person name="Gharbi K."/>
            <person name="Hall N."/>
            <person name="Watson M."/>
            <person name="Adriaenssens E.M."/>
            <person name="Foster-Nyarko E."/>
            <person name="Jarju S."/>
            <person name="Secka A."/>
            <person name="Antonio M."/>
            <person name="Oren A."/>
            <person name="Chaudhuri R.R."/>
            <person name="La Ragione R."/>
            <person name="Hildebrand F."/>
            <person name="Pallen M.J."/>
        </authorList>
    </citation>
    <scope>NUCLEOTIDE SEQUENCE</scope>
    <source>
        <strain evidence="3">CHK154-7741</strain>
    </source>
</reference>
<reference evidence="3" key="1">
    <citation type="submission" date="2020-10" db="EMBL/GenBank/DDBJ databases">
        <authorList>
            <person name="Gilroy R."/>
        </authorList>
    </citation>
    <scope>NUCLEOTIDE SEQUENCE</scope>
    <source>
        <strain evidence="3">CHK154-7741</strain>
    </source>
</reference>
<feature type="chain" id="PRO_5038624678" evidence="2">
    <location>
        <begin position="21"/>
        <end position="438"/>
    </location>
</feature>
<comment type="similarity">
    <text evidence="1">Belongs to the outer membrane factor (OMF) (TC 1.B.17) family.</text>
</comment>
<dbReference type="PANTHER" id="PTHR30203">
    <property type="entry name" value="OUTER MEMBRANE CATION EFFLUX PROTEIN"/>
    <property type="match status" value="1"/>
</dbReference>
<dbReference type="InterPro" id="IPR003423">
    <property type="entry name" value="OMP_efflux"/>
</dbReference>
<accession>A0A9D1SRB9</accession>
<evidence type="ECO:0000256" key="2">
    <source>
        <dbReference type="SAM" id="SignalP"/>
    </source>
</evidence>
<evidence type="ECO:0000313" key="4">
    <source>
        <dbReference type="Proteomes" id="UP000886748"/>
    </source>
</evidence>
<dbReference type="Proteomes" id="UP000886748">
    <property type="component" value="Unassembled WGS sequence"/>
</dbReference>
<gene>
    <name evidence="3" type="ORF">IAD26_01990</name>
</gene>
<sequence length="438" mass="49604">MIKKFLVTIALLSFSQCALAIDKESLNPAFFERFNDDDLVSYIYKAMENNHNLKKAGYVVEQYRQQARYSLGKELPSLSVSANYLGVHVPRLDNFQLSQNAFILPFVANYEPDFLLKNRDKTRSAKKAYEAALYDEKAVYLSLLGDVASVYTNILQYDSLISLQQESVQSYRGIYDSDLKKFKRGVIDTSQLNLSKQNLDNAVISLQRYSKERDTLLMQLAVLCGLPPECAHTFKRGQLEALNYNSDVPTVISSDVIFSRPDVMRAEKNLEKAKIDVRIARKEFLPSFNITGVWIFNTIALGSFFSWESSLAALLAGATQDIFKGGMKVANLRIQKAKYEELFQEYKQIDLDAVKEVNTALCILKHDVVIENNTKEAEASQAKIFENSQKKYNRGVISSSDYLVQYRNLVASKQQSAQAKTAKIVDYFTLYKAVGGKL</sequence>
<evidence type="ECO:0000313" key="3">
    <source>
        <dbReference type="EMBL" id="HIU91887.1"/>
    </source>
</evidence>
<dbReference type="PANTHER" id="PTHR30203:SF23">
    <property type="entry name" value="OUTER MEMBRANE EFFLUX PROTEIN"/>
    <property type="match status" value="1"/>
</dbReference>
<organism evidence="3 4">
    <name type="scientific">Candidatus Limenecus avicola</name>
    <dbReference type="NCBI Taxonomy" id="2840847"/>
    <lineage>
        <taxon>Bacteria</taxon>
        <taxon>Bacillati</taxon>
        <taxon>Bacillota</taxon>
        <taxon>Clostridia</taxon>
        <taxon>Eubacteriales</taxon>
        <taxon>Clostridiaceae</taxon>
        <taxon>Clostridiaceae incertae sedis</taxon>
        <taxon>Candidatus Limenecus</taxon>
    </lineage>
</organism>